<dbReference type="InterPro" id="IPR051398">
    <property type="entry name" value="Polysacch_Deacetylase"/>
</dbReference>
<reference evidence="5" key="1">
    <citation type="submission" date="2020-06" db="EMBL/GenBank/DDBJ databases">
        <title>Haloterrigena sp. nov., an extremely halophilic archaeon isolated from a saline sediment.</title>
        <authorList>
            <person name="Liu B.-B."/>
        </authorList>
    </citation>
    <scope>NUCLEOTIDE SEQUENCE</scope>
    <source>
        <strain evidence="5">SYSU A121-1</strain>
    </source>
</reference>
<dbReference type="RefSeq" id="WP_174701022.1">
    <property type="nucleotide sequence ID" value="NZ_JABURA010000001.1"/>
</dbReference>
<evidence type="ECO:0000256" key="2">
    <source>
        <dbReference type="ARBA" id="ARBA00022729"/>
    </source>
</evidence>
<dbReference type="PANTHER" id="PTHR34216:SF3">
    <property type="entry name" value="POLY-BETA-1,6-N-ACETYL-D-GLUCOSAMINE N-DEACETYLASE"/>
    <property type="match status" value="1"/>
</dbReference>
<gene>
    <name evidence="5" type="ORF">HT576_00965</name>
</gene>
<dbReference type="Proteomes" id="UP000728647">
    <property type="component" value="Unassembled WGS sequence"/>
</dbReference>
<dbReference type="OrthoDB" id="10436at2157"/>
<dbReference type="PROSITE" id="PS51257">
    <property type="entry name" value="PROKAR_LIPOPROTEIN"/>
    <property type="match status" value="1"/>
</dbReference>
<dbReference type="CDD" id="cd10970">
    <property type="entry name" value="CE4_DAC_u1_6s"/>
    <property type="match status" value="1"/>
</dbReference>
<dbReference type="PROSITE" id="PS51677">
    <property type="entry name" value="NODB"/>
    <property type="match status" value="1"/>
</dbReference>
<dbReference type="GO" id="GO:0005576">
    <property type="term" value="C:extracellular region"/>
    <property type="evidence" value="ECO:0007669"/>
    <property type="project" value="UniProtKB-SubCell"/>
</dbReference>
<protein>
    <submittedName>
        <fullName evidence="5">Polysaccharide deacetylase family protein</fullName>
    </submittedName>
</protein>
<evidence type="ECO:0000256" key="3">
    <source>
        <dbReference type="SAM" id="MobiDB-lite"/>
    </source>
</evidence>
<dbReference type="GO" id="GO:0005975">
    <property type="term" value="P:carbohydrate metabolic process"/>
    <property type="evidence" value="ECO:0007669"/>
    <property type="project" value="InterPro"/>
</dbReference>
<dbReference type="GO" id="GO:0016810">
    <property type="term" value="F:hydrolase activity, acting on carbon-nitrogen (but not peptide) bonds"/>
    <property type="evidence" value="ECO:0007669"/>
    <property type="project" value="InterPro"/>
</dbReference>
<dbReference type="SUPFAM" id="SSF88713">
    <property type="entry name" value="Glycoside hydrolase/deacetylase"/>
    <property type="match status" value="1"/>
</dbReference>
<feature type="domain" description="NodB homology" evidence="4">
    <location>
        <begin position="199"/>
        <end position="412"/>
    </location>
</feature>
<organism evidence="5 6">
    <name type="scientific">Haloterrigena gelatinilytica</name>
    <dbReference type="NCBI Taxonomy" id="2741724"/>
    <lineage>
        <taxon>Archaea</taxon>
        <taxon>Methanobacteriati</taxon>
        <taxon>Methanobacteriota</taxon>
        <taxon>Stenosarchaea group</taxon>
        <taxon>Halobacteria</taxon>
        <taxon>Halobacteriales</taxon>
        <taxon>Natrialbaceae</taxon>
        <taxon>Haloterrigena</taxon>
    </lineage>
</organism>
<comment type="caution">
    <text evidence="5">The sequence shown here is derived from an EMBL/GenBank/DDBJ whole genome shotgun (WGS) entry which is preliminary data.</text>
</comment>
<dbReference type="InterPro" id="IPR011330">
    <property type="entry name" value="Glyco_hydro/deAcase_b/a-brl"/>
</dbReference>
<sequence length="412" mass="45077">MNRRTYLAAAASAAGLGLAGCTDSPALDDDAGNGDGSSPPASDPPADLPDAAGTVDDFEDLEAWTVAGGTLTADPDRAAVGSQSARLTVGETEQMARLTKTFADPRDLTDVVPGVAVAADELVVPWLRLVDDEGAAIEYRRGIVGDLPLDRYNFGVSEIDPAFDAANVRTVSLRLWTAEGERRTVWFDDLHFTPRPETGQVMIQFDDAHVTDYTEALPRLESYDYPATTFVNSGYIGGGDVGGDPRLTVDQLRELRDAGWCVANHAKNHPKLPELDADEQESQIRAGKEWLVERGFEDGADYFAYPFGQYDATSIELVDEYHSIGFGGGPPAQGYTTNTKLASRIGNPSAERVRTALEHTVERRGITGLFFHRLEDDHLEAFETMIETIREYESKGKLEVILPRDLEERFLF</sequence>
<evidence type="ECO:0000256" key="1">
    <source>
        <dbReference type="ARBA" id="ARBA00004613"/>
    </source>
</evidence>
<comment type="subcellular location">
    <subcellularLocation>
        <location evidence="1">Secreted</location>
    </subcellularLocation>
</comment>
<dbReference type="AlphaFoldDB" id="A0A8J8K9X3"/>
<dbReference type="PANTHER" id="PTHR34216">
    <property type="match status" value="1"/>
</dbReference>
<proteinExistence type="predicted"/>
<dbReference type="EMBL" id="JABURA010000001">
    <property type="protein sequence ID" value="NUB89605.1"/>
    <property type="molecule type" value="Genomic_DNA"/>
</dbReference>
<accession>A0A8J8K9X3</accession>
<feature type="region of interest" description="Disordered" evidence="3">
    <location>
        <begin position="22"/>
        <end position="53"/>
    </location>
</feature>
<dbReference type="Pfam" id="PF01522">
    <property type="entry name" value="Polysacc_deac_1"/>
    <property type="match status" value="1"/>
</dbReference>
<evidence type="ECO:0000313" key="6">
    <source>
        <dbReference type="Proteomes" id="UP000728647"/>
    </source>
</evidence>
<evidence type="ECO:0000313" key="5">
    <source>
        <dbReference type="EMBL" id="NUB89605.1"/>
    </source>
</evidence>
<keyword evidence="2" id="KW-0732">Signal</keyword>
<dbReference type="Gene3D" id="3.20.20.370">
    <property type="entry name" value="Glycoside hydrolase/deacetylase"/>
    <property type="match status" value="1"/>
</dbReference>
<evidence type="ECO:0000259" key="4">
    <source>
        <dbReference type="PROSITE" id="PS51677"/>
    </source>
</evidence>
<dbReference type="InterPro" id="IPR002509">
    <property type="entry name" value="NODB_dom"/>
</dbReference>
<name>A0A8J8K9X3_9EURY</name>